<keyword evidence="4" id="KW-0297">G-protein coupled receptor</keyword>
<sequence>TMAGAPWAEGAPNETAARANSELWLQGDLQHSLFSITYSIIFVLGLVGNGLALYLLAFRVEHLAHSYVYMINLALVDTLLLGVLPLRIHYHLNLNNWVFGDVACRVTGALFYLNIYLSIAFFTCICVDRCVAVLHPFTYIHLRATHCLLVATALWVVALGATIPLVLRGPLHNEGVRNTTACFENFPTSSWARHTGPYNVLVLVFGFAIPFVLILVVFPLVARSVSRIQRSVSKRKALSTIYTILAICVLCLLPFHLTHLLHFLRRIQLIQDEPFTGWICRLRGVTLALVSLKCCLNPILCYHSSSSKWWHCNLRLRFRSKKVFTICDRDFGEPSWDYKLRGSETHRGGIS</sequence>
<keyword evidence="12" id="KW-1185">Reference proteome</keyword>
<proteinExistence type="predicted"/>
<dbReference type="InterPro" id="IPR047160">
    <property type="entry name" value="GP183-like"/>
</dbReference>
<organism evidence="11 12">
    <name type="scientific">Formicarius rufipectus</name>
    <dbReference type="NCBI Taxonomy" id="1118560"/>
    <lineage>
        <taxon>Eukaryota</taxon>
        <taxon>Metazoa</taxon>
        <taxon>Chordata</taxon>
        <taxon>Craniata</taxon>
        <taxon>Vertebrata</taxon>
        <taxon>Euteleostomi</taxon>
        <taxon>Archelosauria</taxon>
        <taxon>Archosauria</taxon>
        <taxon>Dinosauria</taxon>
        <taxon>Saurischia</taxon>
        <taxon>Theropoda</taxon>
        <taxon>Coelurosauria</taxon>
        <taxon>Aves</taxon>
        <taxon>Neognathae</taxon>
        <taxon>Neoaves</taxon>
        <taxon>Telluraves</taxon>
        <taxon>Australaves</taxon>
        <taxon>Passeriformes</taxon>
        <taxon>Formicariidae</taxon>
        <taxon>Formicarius</taxon>
    </lineage>
</organism>
<feature type="non-terminal residue" evidence="11">
    <location>
        <position position="351"/>
    </location>
</feature>
<reference evidence="11 12" key="1">
    <citation type="submission" date="2019-09" db="EMBL/GenBank/DDBJ databases">
        <title>Bird 10,000 Genomes (B10K) Project - Family phase.</title>
        <authorList>
            <person name="Zhang G."/>
        </authorList>
    </citation>
    <scope>NUCLEOTIDE SEQUENCE [LARGE SCALE GENOMIC DNA]</scope>
    <source>
        <strain evidence="11">B10K-DU-001-43</strain>
        <tissue evidence="11">Muscle</tissue>
    </source>
</reference>
<evidence type="ECO:0000259" key="10">
    <source>
        <dbReference type="PROSITE" id="PS50262"/>
    </source>
</evidence>
<dbReference type="PRINTS" id="PR00237">
    <property type="entry name" value="GPCRRHODOPSN"/>
</dbReference>
<dbReference type="PANTHER" id="PTHR24237:SF37">
    <property type="entry name" value="COAGULATION FACTOR II (THROMBIN) RECEPTOR-LIKE 2-RELATED"/>
    <property type="match status" value="1"/>
</dbReference>
<evidence type="ECO:0000256" key="7">
    <source>
        <dbReference type="ARBA" id="ARBA00023170"/>
    </source>
</evidence>
<evidence type="ECO:0000256" key="5">
    <source>
        <dbReference type="ARBA" id="ARBA00023136"/>
    </source>
</evidence>
<dbReference type="Pfam" id="PF00001">
    <property type="entry name" value="7tm_1"/>
    <property type="match status" value="1"/>
</dbReference>
<dbReference type="SUPFAM" id="SSF81321">
    <property type="entry name" value="Family A G protein-coupled receptor-like"/>
    <property type="match status" value="1"/>
</dbReference>
<evidence type="ECO:0000256" key="9">
    <source>
        <dbReference type="SAM" id="Phobius"/>
    </source>
</evidence>
<feature type="transmembrane region" description="Helical" evidence="9">
    <location>
        <begin position="33"/>
        <end position="56"/>
    </location>
</feature>
<feature type="transmembrane region" description="Helical" evidence="9">
    <location>
        <begin position="241"/>
        <end position="264"/>
    </location>
</feature>
<dbReference type="GO" id="GO:0004930">
    <property type="term" value="F:G protein-coupled receptor activity"/>
    <property type="evidence" value="ECO:0007669"/>
    <property type="project" value="UniProtKB-KW"/>
</dbReference>
<dbReference type="GO" id="GO:0016020">
    <property type="term" value="C:membrane"/>
    <property type="evidence" value="ECO:0007669"/>
    <property type="project" value="UniProtKB-SubCell"/>
</dbReference>
<name>A0A7L0NH60_9PASS</name>
<dbReference type="InterPro" id="IPR017452">
    <property type="entry name" value="GPCR_Rhodpsn_7TM"/>
</dbReference>
<evidence type="ECO:0000313" key="11">
    <source>
        <dbReference type="EMBL" id="NXK92904.1"/>
    </source>
</evidence>
<feature type="transmembrane region" description="Helical" evidence="9">
    <location>
        <begin position="146"/>
        <end position="167"/>
    </location>
</feature>
<dbReference type="EMBL" id="VXAU01003563">
    <property type="protein sequence ID" value="NXK92904.1"/>
    <property type="molecule type" value="Genomic_DNA"/>
</dbReference>
<evidence type="ECO:0000256" key="6">
    <source>
        <dbReference type="ARBA" id="ARBA00023157"/>
    </source>
</evidence>
<evidence type="ECO:0000256" key="2">
    <source>
        <dbReference type="ARBA" id="ARBA00022692"/>
    </source>
</evidence>
<feature type="transmembrane region" description="Helical" evidence="9">
    <location>
        <begin position="110"/>
        <end position="134"/>
    </location>
</feature>
<accession>A0A7L0NH60</accession>
<evidence type="ECO:0000256" key="3">
    <source>
        <dbReference type="ARBA" id="ARBA00022989"/>
    </source>
</evidence>
<dbReference type="PROSITE" id="PS50262">
    <property type="entry name" value="G_PROTEIN_RECEP_F1_2"/>
    <property type="match status" value="1"/>
</dbReference>
<keyword evidence="5 9" id="KW-0472">Membrane</keyword>
<feature type="domain" description="G-protein coupled receptors family 1 profile" evidence="10">
    <location>
        <begin position="48"/>
        <end position="301"/>
    </location>
</feature>
<feature type="non-terminal residue" evidence="11">
    <location>
        <position position="1"/>
    </location>
</feature>
<dbReference type="FunFam" id="1.20.1070.10:FF:000017">
    <property type="entry name" value="lysophosphatidic acid receptor 4"/>
    <property type="match status" value="1"/>
</dbReference>
<dbReference type="Gene3D" id="1.20.1070.10">
    <property type="entry name" value="Rhodopsin 7-helix transmembrane proteins"/>
    <property type="match status" value="1"/>
</dbReference>
<feature type="transmembrane region" description="Helical" evidence="9">
    <location>
        <begin position="68"/>
        <end position="90"/>
    </location>
</feature>
<evidence type="ECO:0000256" key="4">
    <source>
        <dbReference type="ARBA" id="ARBA00023040"/>
    </source>
</evidence>
<feature type="transmembrane region" description="Helical" evidence="9">
    <location>
        <begin position="200"/>
        <end position="221"/>
    </location>
</feature>
<evidence type="ECO:0000256" key="1">
    <source>
        <dbReference type="ARBA" id="ARBA00004141"/>
    </source>
</evidence>
<keyword evidence="6" id="KW-1015">Disulfide bond</keyword>
<evidence type="ECO:0000256" key="8">
    <source>
        <dbReference type="ARBA" id="ARBA00023224"/>
    </source>
</evidence>
<dbReference type="PANTHER" id="PTHR24237">
    <property type="entry name" value="G-PROTEIN COUPLED RECEPTOR"/>
    <property type="match status" value="1"/>
</dbReference>
<protein>
    <submittedName>
        <fullName evidence="11">LPAR6 protein</fullName>
    </submittedName>
</protein>
<keyword evidence="8" id="KW-0807">Transducer</keyword>
<gene>
    <name evidence="11" type="primary">Lpar6_1</name>
    <name evidence="11" type="ORF">FORRUF_R12616</name>
</gene>
<dbReference type="AlphaFoldDB" id="A0A7L0NH60"/>
<dbReference type="Proteomes" id="UP000520463">
    <property type="component" value="Unassembled WGS sequence"/>
</dbReference>
<keyword evidence="3 9" id="KW-1133">Transmembrane helix</keyword>
<keyword evidence="7" id="KW-0675">Receptor</keyword>
<keyword evidence="2 9" id="KW-0812">Transmembrane</keyword>
<dbReference type="OrthoDB" id="5960344at2759"/>
<dbReference type="GO" id="GO:0008142">
    <property type="term" value="F:oxysterol binding"/>
    <property type="evidence" value="ECO:0007669"/>
    <property type="project" value="InterPro"/>
</dbReference>
<comment type="caution">
    <text evidence="11">The sequence shown here is derived from an EMBL/GenBank/DDBJ whole genome shotgun (WGS) entry which is preliminary data.</text>
</comment>
<dbReference type="CDD" id="cd14982">
    <property type="entry name" value="7tmA_purinoceptor-like"/>
    <property type="match status" value="1"/>
</dbReference>
<evidence type="ECO:0000313" key="12">
    <source>
        <dbReference type="Proteomes" id="UP000520463"/>
    </source>
</evidence>
<dbReference type="PRINTS" id="PR01157">
    <property type="entry name" value="P2YPURNOCPTR"/>
</dbReference>
<comment type="subcellular location">
    <subcellularLocation>
        <location evidence="1">Membrane</location>
        <topology evidence="1">Multi-pass membrane protein</topology>
    </subcellularLocation>
</comment>
<dbReference type="InterPro" id="IPR000276">
    <property type="entry name" value="GPCR_Rhodpsn"/>
</dbReference>